<accession>A0ACD3QRR9</accession>
<dbReference type="EMBL" id="CM011688">
    <property type="protein sequence ID" value="TMS09823.1"/>
    <property type="molecule type" value="Genomic_DNA"/>
</dbReference>
<sequence length="136" mass="15571">MKSAWTDVRRALTLQTDRQIKELSADDNECALLVHVKGVTLVLQVNFTNNFRPARKTCTAHIMGSPWRTISVILQWFNIQCSTAIMWLQRRTHLKLTYCLLMASSHPNHTNSIQTTPTADILIYFDPFSSPIKINV</sequence>
<keyword evidence="2" id="KW-1185">Reference proteome</keyword>
<evidence type="ECO:0000313" key="2">
    <source>
        <dbReference type="Proteomes" id="UP000793456"/>
    </source>
</evidence>
<reference evidence="1" key="1">
    <citation type="submission" date="2018-11" db="EMBL/GenBank/DDBJ databases">
        <title>The sequence and de novo assembly of Larimichthys crocea genome using PacBio and Hi-C technologies.</title>
        <authorList>
            <person name="Xu P."/>
            <person name="Chen B."/>
            <person name="Zhou Z."/>
            <person name="Ke Q."/>
            <person name="Wu Y."/>
            <person name="Bai H."/>
            <person name="Pu F."/>
        </authorList>
    </citation>
    <scope>NUCLEOTIDE SEQUENCE</scope>
    <source>
        <tissue evidence="1">Muscle</tissue>
    </source>
</reference>
<dbReference type="Proteomes" id="UP000793456">
    <property type="component" value="Chromosome XV"/>
</dbReference>
<organism evidence="1 2">
    <name type="scientific">Larimichthys crocea</name>
    <name type="common">Large yellow croaker</name>
    <name type="synonym">Pseudosciaena crocea</name>
    <dbReference type="NCBI Taxonomy" id="215358"/>
    <lineage>
        <taxon>Eukaryota</taxon>
        <taxon>Metazoa</taxon>
        <taxon>Chordata</taxon>
        <taxon>Craniata</taxon>
        <taxon>Vertebrata</taxon>
        <taxon>Euteleostomi</taxon>
        <taxon>Actinopterygii</taxon>
        <taxon>Neopterygii</taxon>
        <taxon>Teleostei</taxon>
        <taxon>Neoteleostei</taxon>
        <taxon>Acanthomorphata</taxon>
        <taxon>Eupercaria</taxon>
        <taxon>Sciaenidae</taxon>
        <taxon>Larimichthys</taxon>
    </lineage>
</organism>
<protein>
    <submittedName>
        <fullName evidence="1">Uncharacterized protein</fullName>
    </submittedName>
</protein>
<comment type="caution">
    <text evidence="1">The sequence shown here is derived from an EMBL/GenBank/DDBJ whole genome shotgun (WGS) entry which is preliminary data.</text>
</comment>
<proteinExistence type="predicted"/>
<gene>
    <name evidence="1" type="ORF">E3U43_002482</name>
</gene>
<evidence type="ECO:0000313" key="1">
    <source>
        <dbReference type="EMBL" id="TMS09823.1"/>
    </source>
</evidence>
<name>A0ACD3QRR9_LARCR</name>